<dbReference type="InterPro" id="IPR003593">
    <property type="entry name" value="AAA+_ATPase"/>
</dbReference>
<dbReference type="PANTHER" id="PTHR43423">
    <property type="entry name" value="ABC TRANSPORTER I FAMILY MEMBER 17"/>
    <property type="match status" value="1"/>
</dbReference>
<dbReference type="PANTHER" id="PTHR43423:SF1">
    <property type="entry name" value="ABC TRANSPORTER I FAMILY MEMBER 17"/>
    <property type="match status" value="1"/>
</dbReference>
<dbReference type="Proteomes" id="UP000823123">
    <property type="component" value="Unassembled WGS sequence"/>
</dbReference>
<dbReference type="InterPro" id="IPR005670">
    <property type="entry name" value="PstB-like"/>
</dbReference>
<dbReference type="PROSITE" id="PS00211">
    <property type="entry name" value="ABC_TRANSPORTER_1"/>
    <property type="match status" value="1"/>
</dbReference>
<sequence>MNILEIRNLSIFYKEKEILKNVNLDIKENEIICIMGSSGSGKSTLLSCLNGFLVENGGNYTGDVFLKGKNIRDIKPIDLKRKMSTLFQDSKPFDFSIEKNLTYAMEFYEGKIKNKKERVKNLLESVNLYDEVKDNLNISPSKLSGGQRQRLCIARMLTTCPEVLIFDEPCSSLDEKNSIIIESLIKELSKKYTIIISTHNEKQVNRLADRIIRIENYKLQE</sequence>
<gene>
    <name evidence="5" type="ORF">IBJ83_05050</name>
</gene>
<proteinExistence type="predicted"/>
<dbReference type="SMART" id="SM00382">
    <property type="entry name" value="AAA"/>
    <property type="match status" value="1"/>
</dbReference>
<keyword evidence="1" id="KW-0813">Transport</keyword>
<keyword evidence="2" id="KW-0547">Nucleotide-binding</keyword>
<evidence type="ECO:0000313" key="5">
    <source>
        <dbReference type="EMBL" id="MBK1468681.1"/>
    </source>
</evidence>
<dbReference type="Gene3D" id="3.40.50.300">
    <property type="entry name" value="P-loop containing nucleotide triphosphate hydrolases"/>
    <property type="match status" value="1"/>
</dbReference>
<organism evidence="5 6">
    <name type="scientific">Parvimonas parva</name>
    <dbReference type="NCBI Taxonomy" id="2769485"/>
    <lineage>
        <taxon>Bacteria</taxon>
        <taxon>Bacillati</taxon>
        <taxon>Bacillota</taxon>
        <taxon>Tissierellia</taxon>
        <taxon>Tissierellales</taxon>
        <taxon>Peptoniphilaceae</taxon>
        <taxon>Parvimonas</taxon>
    </lineage>
</organism>
<comment type="caution">
    <text evidence="5">The sequence shown here is derived from an EMBL/GenBank/DDBJ whole genome shotgun (WGS) entry which is preliminary data.</text>
</comment>
<dbReference type="CDD" id="cd03260">
    <property type="entry name" value="ABC_PstB_phosphate_transporter"/>
    <property type="match status" value="1"/>
</dbReference>
<evidence type="ECO:0000256" key="1">
    <source>
        <dbReference type="ARBA" id="ARBA00022448"/>
    </source>
</evidence>
<dbReference type="Pfam" id="PF00005">
    <property type="entry name" value="ABC_tran"/>
    <property type="match status" value="1"/>
</dbReference>
<dbReference type="RefSeq" id="WP_201275630.1">
    <property type="nucleotide sequence ID" value="NZ_JACVDA010000012.1"/>
</dbReference>
<feature type="domain" description="ABC transporter" evidence="4">
    <location>
        <begin position="4"/>
        <end position="221"/>
    </location>
</feature>
<accession>A0ABS1C997</accession>
<dbReference type="InterPro" id="IPR027417">
    <property type="entry name" value="P-loop_NTPase"/>
</dbReference>
<dbReference type="InterPro" id="IPR003439">
    <property type="entry name" value="ABC_transporter-like_ATP-bd"/>
</dbReference>
<name>A0ABS1C997_9FIRM</name>
<dbReference type="EMBL" id="JACVDA010000012">
    <property type="protein sequence ID" value="MBK1468681.1"/>
    <property type="molecule type" value="Genomic_DNA"/>
</dbReference>
<reference evidence="5 6" key="1">
    <citation type="submission" date="2020-09" db="EMBL/GenBank/DDBJ databases">
        <title>Parvimonas S3374 sp. nov.</title>
        <authorList>
            <person name="Buhl M."/>
        </authorList>
    </citation>
    <scope>NUCLEOTIDE SEQUENCE [LARGE SCALE GENOMIC DNA]</scope>
    <source>
        <strain evidence="5 6">S3374</strain>
    </source>
</reference>
<evidence type="ECO:0000313" key="6">
    <source>
        <dbReference type="Proteomes" id="UP000823123"/>
    </source>
</evidence>
<protein>
    <submittedName>
        <fullName evidence="5">Phosphate ABC transporter ATP-binding protein</fullName>
    </submittedName>
</protein>
<keyword evidence="6" id="KW-1185">Reference proteome</keyword>
<evidence type="ECO:0000259" key="4">
    <source>
        <dbReference type="PROSITE" id="PS50893"/>
    </source>
</evidence>
<keyword evidence="3 5" id="KW-0067">ATP-binding</keyword>
<dbReference type="InterPro" id="IPR017871">
    <property type="entry name" value="ABC_transporter-like_CS"/>
</dbReference>
<dbReference type="SUPFAM" id="SSF52540">
    <property type="entry name" value="P-loop containing nucleoside triphosphate hydrolases"/>
    <property type="match status" value="1"/>
</dbReference>
<evidence type="ECO:0000256" key="3">
    <source>
        <dbReference type="ARBA" id="ARBA00022840"/>
    </source>
</evidence>
<evidence type="ECO:0000256" key="2">
    <source>
        <dbReference type="ARBA" id="ARBA00022741"/>
    </source>
</evidence>
<dbReference type="PROSITE" id="PS50893">
    <property type="entry name" value="ABC_TRANSPORTER_2"/>
    <property type="match status" value="1"/>
</dbReference>
<dbReference type="GO" id="GO:0005524">
    <property type="term" value="F:ATP binding"/>
    <property type="evidence" value="ECO:0007669"/>
    <property type="project" value="UniProtKB-KW"/>
</dbReference>